<reference evidence="2" key="1">
    <citation type="submission" date="2025-08" db="UniProtKB">
        <authorList>
            <consortium name="Ensembl"/>
        </authorList>
    </citation>
    <scope>IDENTIFICATION</scope>
</reference>
<feature type="domain" description="WH1" evidence="1">
    <location>
        <begin position="1"/>
        <end position="112"/>
    </location>
</feature>
<dbReference type="Pfam" id="PF00568">
    <property type="entry name" value="WH1"/>
    <property type="match status" value="1"/>
</dbReference>
<proteinExistence type="predicted"/>
<keyword evidence="3" id="KW-1185">Reference proteome</keyword>
<dbReference type="AlphaFoldDB" id="A0A8C4X0A6"/>
<name>A0A8C4X0A6_EPTBU</name>
<dbReference type="InterPro" id="IPR011993">
    <property type="entry name" value="PH-like_dom_sf"/>
</dbReference>
<dbReference type="SMART" id="SM00461">
    <property type="entry name" value="WH1"/>
    <property type="match status" value="1"/>
</dbReference>
<dbReference type="PANTHER" id="PTHR11202:SF22">
    <property type="entry name" value="PROTEIN ENABLED"/>
    <property type="match status" value="1"/>
</dbReference>
<dbReference type="Gene3D" id="2.30.29.30">
    <property type="entry name" value="Pleckstrin-homology domain (PH domain)/Phosphotyrosine-binding domain (PTB)"/>
    <property type="match status" value="1"/>
</dbReference>
<evidence type="ECO:0000313" key="2">
    <source>
        <dbReference type="Ensembl" id="ENSEBUP00000023310.1"/>
    </source>
</evidence>
<sequence>MADGEQSIGQVKAIVLLYDDNSKKWMPSGGVQGFSLVHLYENVNGSYRIVGHHCQTRQVVINFSIPKGLNYHEATPTFHQWRFKQLVYGLNFGSEEDAAVFSAAVKGALCTLDTGRFPASTAFTPCSYSCIWQLGRRVAIILSGHDDAADAVPPLYQYTGTHFTDLRRMTG</sequence>
<accession>A0A8C4X0A6</accession>
<dbReference type="PROSITE" id="PS50229">
    <property type="entry name" value="WH1"/>
    <property type="match status" value="1"/>
</dbReference>
<dbReference type="InterPro" id="IPR000697">
    <property type="entry name" value="WH1/EVH1_dom"/>
</dbReference>
<reference evidence="2" key="2">
    <citation type="submission" date="2025-09" db="UniProtKB">
        <authorList>
            <consortium name="Ensembl"/>
        </authorList>
    </citation>
    <scope>IDENTIFICATION</scope>
</reference>
<protein>
    <recommendedName>
        <fullName evidence="1">WH1 domain-containing protein</fullName>
    </recommendedName>
</protein>
<dbReference type="GeneTree" id="ENSGT00940000157376"/>
<organism evidence="2 3">
    <name type="scientific">Eptatretus burgeri</name>
    <name type="common">Inshore hagfish</name>
    <dbReference type="NCBI Taxonomy" id="7764"/>
    <lineage>
        <taxon>Eukaryota</taxon>
        <taxon>Metazoa</taxon>
        <taxon>Chordata</taxon>
        <taxon>Craniata</taxon>
        <taxon>Vertebrata</taxon>
        <taxon>Cyclostomata</taxon>
        <taxon>Myxini</taxon>
        <taxon>Myxiniformes</taxon>
        <taxon>Myxinidae</taxon>
        <taxon>Eptatretinae</taxon>
        <taxon>Eptatretus</taxon>
    </lineage>
</organism>
<dbReference type="SUPFAM" id="SSF50729">
    <property type="entry name" value="PH domain-like"/>
    <property type="match status" value="1"/>
</dbReference>
<dbReference type="Ensembl" id="ENSEBUT00000023886.1">
    <property type="protein sequence ID" value="ENSEBUP00000023310.1"/>
    <property type="gene ID" value="ENSEBUG00000014358.1"/>
</dbReference>
<dbReference type="GO" id="GO:0017124">
    <property type="term" value="F:SH3 domain binding"/>
    <property type="evidence" value="ECO:0007669"/>
    <property type="project" value="TreeGrafter"/>
</dbReference>
<evidence type="ECO:0000313" key="3">
    <source>
        <dbReference type="Proteomes" id="UP000694388"/>
    </source>
</evidence>
<dbReference type="Proteomes" id="UP000694388">
    <property type="component" value="Unplaced"/>
</dbReference>
<evidence type="ECO:0000259" key="1">
    <source>
        <dbReference type="PROSITE" id="PS50229"/>
    </source>
</evidence>
<dbReference type="PANTHER" id="PTHR11202">
    <property type="entry name" value="SPROUTY-RELATED, EVH1 DOMAIN-CONTAINING PROTEIN FAMILY MEMBER"/>
    <property type="match status" value="1"/>
</dbReference>